<evidence type="ECO:0000313" key="1">
    <source>
        <dbReference type="EMBL" id="KAI8442105.1"/>
    </source>
</evidence>
<organism evidence="1 2">
    <name type="scientific">Choristoneura fumiferana</name>
    <name type="common">Spruce budworm moth</name>
    <name type="synonym">Archips fumiferana</name>
    <dbReference type="NCBI Taxonomy" id="7141"/>
    <lineage>
        <taxon>Eukaryota</taxon>
        <taxon>Metazoa</taxon>
        <taxon>Ecdysozoa</taxon>
        <taxon>Arthropoda</taxon>
        <taxon>Hexapoda</taxon>
        <taxon>Insecta</taxon>
        <taxon>Pterygota</taxon>
        <taxon>Neoptera</taxon>
        <taxon>Endopterygota</taxon>
        <taxon>Lepidoptera</taxon>
        <taxon>Glossata</taxon>
        <taxon>Ditrysia</taxon>
        <taxon>Tortricoidea</taxon>
        <taxon>Tortricidae</taxon>
        <taxon>Tortricinae</taxon>
        <taxon>Choristoneura</taxon>
    </lineage>
</organism>
<proteinExistence type="predicted"/>
<dbReference type="EMBL" id="CM046109">
    <property type="protein sequence ID" value="KAI8442105.1"/>
    <property type="molecule type" value="Genomic_DNA"/>
</dbReference>
<name>A0ACC0L0J3_CHOFU</name>
<protein>
    <submittedName>
        <fullName evidence="1">Uncharacterized protein</fullName>
    </submittedName>
</protein>
<gene>
    <name evidence="1" type="ORF">MSG28_005732</name>
</gene>
<dbReference type="Proteomes" id="UP001064048">
    <property type="component" value="Chromosome 9"/>
</dbReference>
<sequence>MDQLPLNPVLKFNPNQLYEVRKLFGLEDKDKLKQAIDQFEDWIKKQNHFDVTDFDRGFLERLIIFSKGSLERAKQQT</sequence>
<comment type="caution">
    <text evidence="1">The sequence shown here is derived from an EMBL/GenBank/DDBJ whole genome shotgun (WGS) entry which is preliminary data.</text>
</comment>
<keyword evidence="2" id="KW-1185">Reference proteome</keyword>
<accession>A0ACC0L0J3</accession>
<evidence type="ECO:0000313" key="2">
    <source>
        <dbReference type="Proteomes" id="UP001064048"/>
    </source>
</evidence>
<reference evidence="1 2" key="1">
    <citation type="journal article" date="2022" name="Genome Biol. Evol.">
        <title>The Spruce Budworm Genome: Reconstructing the Evolutionary History of Antifreeze Proteins.</title>
        <authorList>
            <person name="Beliveau C."/>
            <person name="Gagne P."/>
            <person name="Picq S."/>
            <person name="Vernygora O."/>
            <person name="Keeling C.I."/>
            <person name="Pinkney K."/>
            <person name="Doucet D."/>
            <person name="Wen F."/>
            <person name="Johnston J.S."/>
            <person name="Maaroufi H."/>
            <person name="Boyle B."/>
            <person name="Laroche J."/>
            <person name="Dewar K."/>
            <person name="Juretic N."/>
            <person name="Blackburn G."/>
            <person name="Nisole A."/>
            <person name="Brunet B."/>
            <person name="Brandao M."/>
            <person name="Lumley L."/>
            <person name="Duan J."/>
            <person name="Quan G."/>
            <person name="Lucarotti C.J."/>
            <person name="Roe A.D."/>
            <person name="Sperling F.A.H."/>
            <person name="Levesque R.C."/>
            <person name="Cusson M."/>
        </authorList>
    </citation>
    <scope>NUCLEOTIDE SEQUENCE [LARGE SCALE GENOMIC DNA]</scope>
    <source>
        <strain evidence="1">Glfc:IPQL:Cfum</strain>
    </source>
</reference>